<gene>
    <name evidence="6" type="ORF">SAMN05216290_2269</name>
</gene>
<evidence type="ECO:0000256" key="1">
    <source>
        <dbReference type="ARBA" id="ARBA00022801"/>
    </source>
</evidence>
<dbReference type="EMBL" id="FOIR01000002">
    <property type="protein sequence ID" value="SEW25568.1"/>
    <property type="molecule type" value="Genomic_DNA"/>
</dbReference>
<dbReference type="PANTHER" id="PTHR14226:SF29">
    <property type="entry name" value="NEUROPATHY TARGET ESTERASE SWS"/>
    <property type="match status" value="1"/>
</dbReference>
<feature type="short sequence motif" description="GXGXXG" evidence="4">
    <location>
        <begin position="9"/>
        <end position="14"/>
    </location>
</feature>
<dbReference type="InterPro" id="IPR002641">
    <property type="entry name" value="PNPLA_dom"/>
</dbReference>
<feature type="short sequence motif" description="GXSXG" evidence="4">
    <location>
        <begin position="36"/>
        <end position="40"/>
    </location>
</feature>
<evidence type="ECO:0000313" key="6">
    <source>
        <dbReference type="EMBL" id="SEW25568.1"/>
    </source>
</evidence>
<dbReference type="SUPFAM" id="SSF52151">
    <property type="entry name" value="FabD/lysophospholipase-like"/>
    <property type="match status" value="1"/>
</dbReference>
<evidence type="ECO:0000256" key="4">
    <source>
        <dbReference type="PROSITE-ProRule" id="PRU01161"/>
    </source>
</evidence>
<evidence type="ECO:0000256" key="2">
    <source>
        <dbReference type="ARBA" id="ARBA00022963"/>
    </source>
</evidence>
<dbReference type="PANTHER" id="PTHR14226">
    <property type="entry name" value="NEUROPATHY TARGET ESTERASE/SWISS CHEESE D.MELANOGASTER"/>
    <property type="match status" value="1"/>
</dbReference>
<keyword evidence="3 4" id="KW-0443">Lipid metabolism</keyword>
<feature type="domain" description="PNPLA" evidence="5">
    <location>
        <begin position="5"/>
        <end position="163"/>
    </location>
</feature>
<keyword evidence="1 4" id="KW-0378">Hydrolase</keyword>
<reference evidence="7" key="1">
    <citation type="submission" date="2016-10" db="EMBL/GenBank/DDBJ databases">
        <authorList>
            <person name="Varghese N."/>
            <person name="Submissions S."/>
        </authorList>
    </citation>
    <scope>NUCLEOTIDE SEQUENCE [LARGE SCALE GENOMIC DNA]</scope>
    <source>
        <strain evidence="7">CGMCC 1.12402</strain>
    </source>
</reference>
<dbReference type="OrthoDB" id="9770965at2"/>
<dbReference type="GO" id="GO:0016787">
    <property type="term" value="F:hydrolase activity"/>
    <property type="evidence" value="ECO:0007669"/>
    <property type="project" value="UniProtKB-UniRule"/>
</dbReference>
<dbReference type="Proteomes" id="UP000199437">
    <property type="component" value="Unassembled WGS sequence"/>
</dbReference>
<name>A0A1I0QEP8_9BACT</name>
<dbReference type="CDD" id="cd07205">
    <property type="entry name" value="Pat_PNPLA6_PNPLA7_NTE1_like"/>
    <property type="match status" value="1"/>
</dbReference>
<feature type="active site" description="Proton acceptor" evidence="4">
    <location>
        <position position="150"/>
    </location>
</feature>
<feature type="short sequence motif" description="DGA/G" evidence="4">
    <location>
        <begin position="150"/>
        <end position="152"/>
    </location>
</feature>
<dbReference type="InterPro" id="IPR016035">
    <property type="entry name" value="Acyl_Trfase/lysoPLipase"/>
</dbReference>
<dbReference type="InterPro" id="IPR050301">
    <property type="entry name" value="NTE"/>
</dbReference>
<dbReference type="PROSITE" id="PS51635">
    <property type="entry name" value="PNPLA"/>
    <property type="match status" value="1"/>
</dbReference>
<feature type="active site" description="Nucleophile" evidence="4">
    <location>
        <position position="38"/>
    </location>
</feature>
<sequence length="260" mass="28610">MKVGLTLSGGGARGFAHLGVLQALQEANIPVHVISGASAGSLAAAFHAYGYSPQETLSIFEKTNILKLIWPAFSTTGLLSIQKSELIYDKFLAEDSFAHAKIPLFVSTTNLNKGRPEIFNSGSLKLALMASCCIPVIFDPVRIGEDDYVDGGILNNLPTEVLLQEGCDIIIGVNVAPILPEKDLDGPKRMIERVSMLALSANVEYSSRLCDLYLLPRELRRFGTFDFKKSQELFRIGYEYTKYELSMLEASHKLKQFSAQ</sequence>
<proteinExistence type="predicted"/>
<dbReference type="GeneID" id="99986974"/>
<evidence type="ECO:0000313" key="7">
    <source>
        <dbReference type="Proteomes" id="UP000199437"/>
    </source>
</evidence>
<dbReference type="GO" id="GO:0016042">
    <property type="term" value="P:lipid catabolic process"/>
    <property type="evidence" value="ECO:0007669"/>
    <property type="project" value="UniProtKB-UniRule"/>
</dbReference>
<dbReference type="RefSeq" id="WP_090258696.1">
    <property type="nucleotide sequence ID" value="NZ_FOIR01000002.1"/>
</dbReference>
<evidence type="ECO:0000259" key="5">
    <source>
        <dbReference type="PROSITE" id="PS51635"/>
    </source>
</evidence>
<organism evidence="6 7">
    <name type="scientific">Roseivirga pacifica</name>
    <dbReference type="NCBI Taxonomy" id="1267423"/>
    <lineage>
        <taxon>Bacteria</taxon>
        <taxon>Pseudomonadati</taxon>
        <taxon>Bacteroidota</taxon>
        <taxon>Cytophagia</taxon>
        <taxon>Cytophagales</taxon>
        <taxon>Roseivirgaceae</taxon>
        <taxon>Roseivirga</taxon>
    </lineage>
</organism>
<dbReference type="AlphaFoldDB" id="A0A1I0QEP8"/>
<protein>
    <submittedName>
        <fullName evidence="6">NTE family protein</fullName>
    </submittedName>
</protein>
<dbReference type="Pfam" id="PF01734">
    <property type="entry name" value="Patatin"/>
    <property type="match status" value="1"/>
</dbReference>
<evidence type="ECO:0000256" key="3">
    <source>
        <dbReference type="ARBA" id="ARBA00023098"/>
    </source>
</evidence>
<dbReference type="Gene3D" id="3.40.1090.10">
    <property type="entry name" value="Cytosolic phospholipase A2 catalytic domain"/>
    <property type="match status" value="2"/>
</dbReference>
<keyword evidence="2 4" id="KW-0442">Lipid degradation</keyword>
<accession>A0A1I0QEP8</accession>
<dbReference type="STRING" id="1267423.SAMN05216290_2269"/>
<keyword evidence="7" id="KW-1185">Reference proteome</keyword>